<dbReference type="Pfam" id="PF08238">
    <property type="entry name" value="Sel1"/>
    <property type="match status" value="5"/>
</dbReference>
<dbReference type="InterPro" id="IPR040239">
    <property type="entry name" value="HcpB-like"/>
</dbReference>
<proteinExistence type="inferred from homology"/>
<dbReference type="SMART" id="SM00671">
    <property type="entry name" value="SEL1"/>
    <property type="match status" value="6"/>
</dbReference>
<comment type="similarity">
    <text evidence="1">Belongs to the hcp beta-lactamase family.</text>
</comment>
<keyword evidence="2" id="KW-0677">Repeat</keyword>
<sequence length="327" mass="37529">MKSKIFIFLIFFIVFVSSCAKFKSEEAYLYIPELYHNSAQTAYDNGNIISALNMAAKNCKNLDYESCQLLGKVYLEGKYVEQSDSTALKYFTKGCVNKYPESCLYMGKMYNEGRAVTMNDKKRDEYYQMASTMFLQNCNDNKSSDCIELGQMYIKGILYDPYEEGINYLKKSCDLNNGKGCAMLGDYYFYEEDNKSLAFSYYKSSCDNHNPDGCLKLIDMYNTYKNTELNNKAEIISKAEKMCQSGASNLCVYLGNMYKRYTRFSRIDKEKSFENMLVSCDFNNPYGCKLLGDMYSLGYGVQENDGSALRYYDKACQLGFISACTLK</sequence>
<dbReference type="PANTHER" id="PTHR13891:SF1">
    <property type="entry name" value="CYTOCHROME C OXIDASE ASSEMBLY FACTOR 7"/>
    <property type="match status" value="1"/>
</dbReference>
<evidence type="ECO:0000313" key="4">
    <source>
        <dbReference type="Proteomes" id="UP000824176"/>
    </source>
</evidence>
<dbReference type="Gene3D" id="1.25.40.10">
    <property type="entry name" value="Tetratricopeptide repeat domain"/>
    <property type="match status" value="1"/>
</dbReference>
<gene>
    <name evidence="3" type="ORF">H9804_00225</name>
</gene>
<evidence type="ECO:0000256" key="2">
    <source>
        <dbReference type="ARBA" id="ARBA00022737"/>
    </source>
</evidence>
<dbReference type="PROSITE" id="PS51257">
    <property type="entry name" value="PROKAR_LIPOPROTEIN"/>
    <property type="match status" value="1"/>
</dbReference>
<reference evidence="3" key="2">
    <citation type="submission" date="2021-04" db="EMBL/GenBank/DDBJ databases">
        <authorList>
            <person name="Gilroy R."/>
        </authorList>
    </citation>
    <scope>NUCLEOTIDE SEQUENCE</scope>
    <source>
        <strain evidence="3">ChiW4-1371</strain>
    </source>
</reference>
<protein>
    <submittedName>
        <fullName evidence="3">Sel1 repeat family protein</fullName>
    </submittedName>
</protein>
<dbReference type="PANTHER" id="PTHR13891">
    <property type="entry name" value="CYTOCHROME C OXIDASE ASSEMBLY FACTOR 7"/>
    <property type="match status" value="1"/>
</dbReference>
<name>A0A9D2GQY6_9BACT</name>
<organism evidence="3 4">
    <name type="scientific">Candidatus Mucispirillum faecigallinarum</name>
    <dbReference type="NCBI Taxonomy" id="2838699"/>
    <lineage>
        <taxon>Bacteria</taxon>
        <taxon>Pseudomonadati</taxon>
        <taxon>Deferribacterota</taxon>
        <taxon>Deferribacteres</taxon>
        <taxon>Deferribacterales</taxon>
        <taxon>Mucispirillaceae</taxon>
        <taxon>Mucispirillum</taxon>
    </lineage>
</organism>
<evidence type="ECO:0000256" key="1">
    <source>
        <dbReference type="ARBA" id="ARBA00008486"/>
    </source>
</evidence>
<dbReference type="InterPro" id="IPR011990">
    <property type="entry name" value="TPR-like_helical_dom_sf"/>
</dbReference>
<dbReference type="SUPFAM" id="SSF81901">
    <property type="entry name" value="HCP-like"/>
    <property type="match status" value="2"/>
</dbReference>
<dbReference type="AlphaFoldDB" id="A0A9D2GQY6"/>
<accession>A0A9D2GQY6</accession>
<dbReference type="InterPro" id="IPR006597">
    <property type="entry name" value="Sel1-like"/>
</dbReference>
<dbReference type="Proteomes" id="UP000824176">
    <property type="component" value="Unassembled WGS sequence"/>
</dbReference>
<evidence type="ECO:0000313" key="3">
    <source>
        <dbReference type="EMBL" id="HIZ88347.1"/>
    </source>
</evidence>
<comment type="caution">
    <text evidence="3">The sequence shown here is derived from an EMBL/GenBank/DDBJ whole genome shotgun (WGS) entry which is preliminary data.</text>
</comment>
<reference evidence="3" key="1">
    <citation type="journal article" date="2021" name="PeerJ">
        <title>Extensive microbial diversity within the chicken gut microbiome revealed by metagenomics and culture.</title>
        <authorList>
            <person name="Gilroy R."/>
            <person name="Ravi A."/>
            <person name="Getino M."/>
            <person name="Pursley I."/>
            <person name="Horton D.L."/>
            <person name="Alikhan N.F."/>
            <person name="Baker D."/>
            <person name="Gharbi K."/>
            <person name="Hall N."/>
            <person name="Watson M."/>
            <person name="Adriaenssens E.M."/>
            <person name="Foster-Nyarko E."/>
            <person name="Jarju S."/>
            <person name="Secka A."/>
            <person name="Antonio M."/>
            <person name="Oren A."/>
            <person name="Chaudhuri R.R."/>
            <person name="La Ragione R."/>
            <person name="Hildebrand F."/>
            <person name="Pallen M.J."/>
        </authorList>
    </citation>
    <scope>NUCLEOTIDE SEQUENCE</scope>
    <source>
        <strain evidence="3">ChiW4-1371</strain>
    </source>
</reference>
<dbReference type="EMBL" id="DXAQ01000004">
    <property type="protein sequence ID" value="HIZ88347.1"/>
    <property type="molecule type" value="Genomic_DNA"/>
</dbReference>